<dbReference type="SUPFAM" id="SSF52540">
    <property type="entry name" value="P-loop containing nucleoside triphosphate hydrolases"/>
    <property type="match status" value="5"/>
</dbReference>
<keyword evidence="6" id="KW-1185">Reference proteome</keyword>
<keyword evidence="2" id="KW-0547">Nucleotide-binding</keyword>
<dbReference type="InterPro" id="IPR027417">
    <property type="entry name" value="P-loop_NTPase"/>
</dbReference>
<dbReference type="GO" id="GO:0019205">
    <property type="term" value="F:nucleobase-containing compound kinase activity"/>
    <property type="evidence" value="ECO:0007669"/>
    <property type="project" value="InterPro"/>
</dbReference>
<feature type="region of interest" description="Disordered" evidence="5">
    <location>
        <begin position="1073"/>
        <end position="1104"/>
    </location>
</feature>
<dbReference type="PANTHER" id="PTHR23359">
    <property type="entry name" value="NUCLEOTIDE KINASE"/>
    <property type="match status" value="1"/>
</dbReference>
<feature type="compositionally biased region" description="Acidic residues" evidence="5">
    <location>
        <begin position="726"/>
        <end position="748"/>
    </location>
</feature>
<feature type="compositionally biased region" description="Acidic residues" evidence="5">
    <location>
        <begin position="763"/>
        <end position="772"/>
    </location>
</feature>
<protein>
    <submittedName>
        <fullName evidence="7">Adenylate kinase 9-like</fullName>
    </submittedName>
</protein>
<evidence type="ECO:0000256" key="4">
    <source>
        <dbReference type="SAM" id="Coils"/>
    </source>
</evidence>
<feature type="compositionally biased region" description="Basic and acidic residues" evidence="5">
    <location>
        <begin position="749"/>
        <end position="762"/>
    </location>
</feature>
<feature type="compositionally biased region" description="Basic and acidic residues" evidence="5">
    <location>
        <begin position="773"/>
        <end position="785"/>
    </location>
</feature>
<feature type="coiled-coil region" evidence="4">
    <location>
        <begin position="566"/>
        <end position="600"/>
    </location>
</feature>
<dbReference type="GO" id="GO:0006139">
    <property type="term" value="P:nucleobase-containing compound metabolic process"/>
    <property type="evidence" value="ECO:0007669"/>
    <property type="project" value="InterPro"/>
</dbReference>
<dbReference type="Pfam" id="PF00406">
    <property type="entry name" value="ADK"/>
    <property type="match status" value="2"/>
</dbReference>
<feature type="compositionally biased region" description="Acidic residues" evidence="5">
    <location>
        <begin position="786"/>
        <end position="800"/>
    </location>
</feature>
<dbReference type="KEGG" id="osn:115222078"/>
<evidence type="ECO:0000256" key="5">
    <source>
        <dbReference type="SAM" id="MobiDB-lite"/>
    </source>
</evidence>
<dbReference type="Gene3D" id="3.40.50.300">
    <property type="entry name" value="P-loop containing nucleotide triphosphate hydrolases"/>
    <property type="match status" value="4"/>
</dbReference>
<evidence type="ECO:0000256" key="3">
    <source>
        <dbReference type="ARBA" id="ARBA00022777"/>
    </source>
</evidence>
<gene>
    <name evidence="7" type="primary">LOC115222078</name>
</gene>
<evidence type="ECO:0000313" key="6">
    <source>
        <dbReference type="Proteomes" id="UP000515154"/>
    </source>
</evidence>
<feature type="compositionally biased region" description="Basic and acidic residues" evidence="5">
    <location>
        <begin position="711"/>
        <end position="724"/>
    </location>
</feature>
<dbReference type="GO" id="GO:0005524">
    <property type="term" value="F:ATP binding"/>
    <property type="evidence" value="ECO:0007669"/>
    <property type="project" value="InterPro"/>
</dbReference>
<feature type="compositionally biased region" description="Acidic residues" evidence="5">
    <location>
        <begin position="1239"/>
        <end position="1251"/>
    </location>
</feature>
<dbReference type="RefSeq" id="XP_036367088.1">
    <property type="nucleotide sequence ID" value="XM_036511195.1"/>
</dbReference>
<keyword evidence="3" id="KW-0418">Kinase</keyword>
<keyword evidence="4" id="KW-0175">Coiled coil</keyword>
<feature type="compositionally biased region" description="Acidic residues" evidence="5">
    <location>
        <begin position="698"/>
        <end position="710"/>
    </location>
</feature>
<evidence type="ECO:0000256" key="1">
    <source>
        <dbReference type="ARBA" id="ARBA00022679"/>
    </source>
</evidence>
<accession>A0A7E6FHM9</accession>
<evidence type="ECO:0000256" key="2">
    <source>
        <dbReference type="ARBA" id="ARBA00022741"/>
    </source>
</evidence>
<reference evidence="7" key="1">
    <citation type="submission" date="2025-08" db="UniProtKB">
        <authorList>
            <consortium name="RefSeq"/>
        </authorList>
    </citation>
    <scope>IDENTIFICATION</scope>
</reference>
<sequence>MAEDSAIEVITLTDGETTILNNFISELKRPATDSTHAFLPTSKEKLDDDLRPDEPFSKIRKDFYNDEKSEQQFLKSKPTCFVIFGKPGAGKTQLAKQIARQWNCELINPQELINQELEQQTFLGQKCFDIISKGELILDELTFKIMNKKINSPEVAHHGYILDGLPTISQEFMTTTEQIDWIKKRDLSPDVIINLKIPDEDLLTRRTNQKYDSMTGVMYPKEVYDPERVVTVDEEDEEQANEEEVGEDTEELSAEDLERLIQQPVDMEAPAKDSIEKYKLNTLRIIEDYIISHDQQYVLELDANQPAQTLIQDCLMKFECCALSSAAVVQALNKEEEVDDIDSEAIFKTFGSKEVLAGQYTWKRSRWSRFCPVSLYEGNIIKGKTEYAVGFLDKLYFLSSLQAMELFTKNPRPYLLHPQPRPPCKLVVLGLPKSGKTNLCYLLAKKYNATVIDMEPIYEELMKFRVIEKHQEWLEEATTRAIAAVKKNVEQAFLERLAEEANEQSENAEEEHPEIFISEIIDQLLERVELDIKDRDRFPSDEDDNTEDLEPEVEHITEEEIVPKELDHDELTKLQLEKELEEVDEDNEEVKIIVEKLMLEYAELSIAFTPRDQYQLMERVIQSIEMDNGKESITNIRNGGWILDNFPLTQEHWQLCSDFNLIPDTVICLIDTSDQWSWLMHQWAEHFFATVKHRKAEEEEEEEEEEEFYNEDTRLGKPEGRQLGEENAEEELEQEQEEEEEGQEEQEKEEEKLEKDSEQEKEEKEEEEDEKKEEEKEQEMVNKEGEEGEVEEGEVEEEEEAVKQEELKSKTHSVSDMIPKGAEEMEFMEEAIFTDGETEITLSDVMYKESSEEYRKSLKIANTILSGAIESVKTFMGMDPVIIPIENQTTEDIFMKVVEEIEKLFKHEAIEYSVTEMEEDDANYDADMEEDEKEEEDDNYDEEEEDPRISKKRLLGDVSHYCPVMLKEKGVLISARHEVAVRYDSKLYYLTSIEISDQFVAQPEDYTPKDKPFQPPPLRICILGAHGSGKTVYGRYIANKLGIFHISFKEKLQELIIKKTGRKIGPLYEEDTATDYGSLSDEDSDNKNKEVEEQQAETFTEPEELTEDEECIRHFLEANTPLSSDLLSTIISPWWFEEPYRSVGFVLEGYPSMVDDVSLTANSGCFPEVAIILNIEAEDVINRLLPARLNSWKTKRDAKLEKVEKKKDQIMQERSENIEKRRMEILNELTEKQKAAEEEGKEEDPDEEMDIESTLLEEFPLPEDDRRDEFETEDDARARFSKDISTLYEAENSEIEKVRIGLEDQLIPTIIIDANQRQHIVNYILMRSLKPYVTYRQSLFERVYPVNESTAKSLLHSGYKLLSHLGYWCPVMLKEGNPMLPYHGPNQKRVGCIYRQYIYFLSSVQAREEFSKNPLYYLEGLSPKLVVPVKLSIIGPPKSGKTYFCHKLAAQFGLMKLSMGDAVRNVLENQPKTFLAQQILSYLIKGLTVPDELAVKAIETALLDVTAQTRGYVFDGIPATDNLAKLLDARKIIPVKVLVLNTAMEETAFRGSLERVEKEASYSEHNSAQILATKHQVYKKENQTIQDWYQKTFENLCIVIGQQSKWALWNEIKEAISGSVEKVQSYLENVKKDQAARLQGLCITKETFFSRLGEFREYCPVTLALDGELADCSKDESMNLVAEYQGKYYKMENEARMETFLNEPQKFVPPYAPMALPPQELIPQKCLKKEETPQFEYFGYCPVTYYEGKCRYEAITLGQPDLVAEYQKKYYCFASEEKLEKFMRLPQVYSKIELSYKLPPKPDPLMVNLLPNLGFMEQSLSTPILRALVAVGNFKPKFPFLSPTQSALLYVAFHLKAFNKQKSGYIRKKYKQKLKNFEENCNLIAYLSSNMSESYQKTDQREFGFTEKLETFFALKDFKQNSIWIA</sequence>
<dbReference type="CDD" id="cd01428">
    <property type="entry name" value="ADK"/>
    <property type="match status" value="1"/>
</dbReference>
<name>A0A7E6FHM9_9MOLL</name>
<feature type="region of interest" description="Disordered" evidence="5">
    <location>
        <begin position="916"/>
        <end position="949"/>
    </location>
</feature>
<keyword evidence="1" id="KW-0808">Transferase</keyword>
<evidence type="ECO:0000313" key="7">
    <source>
        <dbReference type="RefSeq" id="XP_036367088.1"/>
    </source>
</evidence>
<proteinExistence type="predicted"/>
<feature type="region of interest" description="Disordered" evidence="5">
    <location>
        <begin position="697"/>
        <end position="813"/>
    </location>
</feature>
<feature type="region of interest" description="Disordered" evidence="5">
    <location>
        <begin position="1232"/>
        <end position="1254"/>
    </location>
</feature>
<dbReference type="Proteomes" id="UP000515154">
    <property type="component" value="Linkage group LG19"/>
</dbReference>
<dbReference type="InterPro" id="IPR000850">
    <property type="entry name" value="Adenylat/UMP-CMP_kin"/>
</dbReference>
<feature type="compositionally biased region" description="Acidic residues" evidence="5">
    <location>
        <begin position="916"/>
        <end position="946"/>
    </location>
</feature>
<organism evidence="6 7">
    <name type="scientific">Octopus sinensis</name>
    <name type="common">East Asian common octopus</name>
    <dbReference type="NCBI Taxonomy" id="2607531"/>
    <lineage>
        <taxon>Eukaryota</taxon>
        <taxon>Metazoa</taxon>
        <taxon>Spiralia</taxon>
        <taxon>Lophotrochozoa</taxon>
        <taxon>Mollusca</taxon>
        <taxon>Cephalopoda</taxon>
        <taxon>Coleoidea</taxon>
        <taxon>Octopodiformes</taxon>
        <taxon>Octopoda</taxon>
        <taxon>Incirrata</taxon>
        <taxon>Octopodidae</taxon>
        <taxon>Octopus</taxon>
    </lineage>
</organism>